<feature type="compositionally biased region" description="Polar residues" evidence="3">
    <location>
        <begin position="630"/>
        <end position="679"/>
    </location>
</feature>
<dbReference type="GO" id="GO:0006887">
    <property type="term" value="P:exocytosis"/>
    <property type="evidence" value="ECO:0007669"/>
    <property type="project" value="UniProtKB-KW"/>
</dbReference>
<comment type="similarity">
    <text evidence="1">Belongs to the WD repeat L(2)GL family.</text>
</comment>
<dbReference type="SMART" id="SM00320">
    <property type="entry name" value="WD40"/>
    <property type="match status" value="5"/>
</dbReference>
<organism evidence="4 5">
    <name type="scientific">Smittium megazygosporum</name>
    <dbReference type="NCBI Taxonomy" id="133381"/>
    <lineage>
        <taxon>Eukaryota</taxon>
        <taxon>Fungi</taxon>
        <taxon>Fungi incertae sedis</taxon>
        <taxon>Zoopagomycota</taxon>
        <taxon>Kickxellomycotina</taxon>
        <taxon>Harpellomycetes</taxon>
        <taxon>Harpellales</taxon>
        <taxon>Legeriomycetaceae</taxon>
        <taxon>Smittium</taxon>
    </lineage>
</organism>
<protein>
    <recommendedName>
        <fullName evidence="6">Lethal giant larvae (Lgl)-like C-terminal domain-containing protein</fullName>
    </recommendedName>
</protein>
<name>A0A2T9ZIP4_9FUNG</name>
<feature type="compositionally biased region" description="Polar residues" evidence="3">
    <location>
        <begin position="457"/>
        <end position="483"/>
    </location>
</feature>
<dbReference type="EMBL" id="MBFS01000119">
    <property type="protein sequence ID" value="PVV04465.1"/>
    <property type="molecule type" value="Genomic_DNA"/>
</dbReference>
<feature type="compositionally biased region" description="Polar residues" evidence="3">
    <location>
        <begin position="608"/>
        <end position="621"/>
    </location>
</feature>
<gene>
    <name evidence="4" type="ORF">BB560_001032</name>
</gene>
<sequence>MFRSKLRTSLKLRPKPKKIEKNTAQEKLFLSKYFPPETFQYSWIPDKIFSLGFKSAVISSAFDPIQNLLAVATENGVVYVFGRSGLSSDGLIANKIEQAPVVFLKFHIGYPLLISVDTSNTVCIINYEKNSVCAYYKAPQRITTIDVVPGSPWLLLGQESGRIYFLNVPKHIKSDFSLAYKGKGRNQPIVSINSSPTAPNIVLLGYPDGQIVNYCLELDKPLASLQSIPAVIKPTSEDLGNLPGDILSSLTCIQWSTDYSRFFASYDDGHVSSFQISNGTITLEESLFFKSGDDSSPTYYISDLTVIPDPTDPYLVLSAGPDQWKRQDLVFIDSKLQKYNKISFDVPIISISSIAPNPYRVNDGFGCISLTMDGGSIKLFKYETSQIFLESFSLTPLIPPETLCWKQNDPLILGISSLIGSKTIIPRSSNSVLNDDYSDFITGGSIREPSPEPDTCVSDSKSPPRNSDPQSPDLSSSISTPTDNPRKVVTAVAFSPSQSISVWDIGKLFPQMISVDEIDINYFDIPCLQQFVPSKLHFSSTHKILIIGTTSGVMLSFYIGDSPPPWVQQVFNEGLLLLAKHSLVVTEDLEPTKSPDLPPRPKPETKLTPETGNETPASSPANELMLRKIATNTSLHSEKSNSSLPLKNMASSDSNSHSGDGTPQSARANSLTSPISASNPKRGIKQVYMNMGIEENLYPKQTKDYTIDIVPIKRQADEEFFSQVVFPLIYTDLHRSEIIDIAFSNEGLLFLSDKLGTISCIDLVGRRLRGFVLGKRYIKSTYENYNLFQTYQSDTFIKLMYCTKFETDKNQPLTSVNIFVNNQNTTSYFTYLMGDSDCIELSIPKIGDIFYVENTCSVSLSDSDPSHDSPVNQPGLVDHSILVIVGSAGIITFEDSFSEMKNYIISSSFTSEELVSASVMFWNERVSFLQCIDKSGKIFLFSLPMLVLLHSSDDLCGYISTAKKVSQAADGSVFYFDSDGSLSKFFTFRNTIDSQIRLYNDKLVRPKIQDEDNKNADGSWIWNLVSSRVPLEKRLEENFRNITLGVCDCEPRDSSTLGPEFRKSLKVSDSSTMKTGGSQQEGDRQGLSQGGESNLFSFASKKLLEREEKLEQTSDSTKKMASAAGDFLQTIREYNEAQEKKKWWQF</sequence>
<dbReference type="GO" id="GO:0006893">
    <property type="term" value="P:Golgi to plasma membrane transport"/>
    <property type="evidence" value="ECO:0007669"/>
    <property type="project" value="TreeGrafter"/>
</dbReference>
<keyword evidence="5" id="KW-1185">Reference proteome</keyword>
<dbReference type="Gene3D" id="2.130.10.10">
    <property type="entry name" value="YVTN repeat-like/Quinoprotein amine dehydrogenase"/>
    <property type="match status" value="2"/>
</dbReference>
<evidence type="ECO:0000256" key="2">
    <source>
        <dbReference type="ARBA" id="ARBA00022483"/>
    </source>
</evidence>
<dbReference type="AlphaFoldDB" id="A0A2T9ZIP4"/>
<feature type="compositionally biased region" description="Polar residues" evidence="3">
    <location>
        <begin position="1067"/>
        <end position="1093"/>
    </location>
</feature>
<dbReference type="STRING" id="133381.A0A2T9ZIP4"/>
<dbReference type="InterPro" id="IPR001680">
    <property type="entry name" value="WD40_rpt"/>
</dbReference>
<comment type="caution">
    <text evidence="4">The sequence shown here is derived from an EMBL/GenBank/DDBJ whole genome shotgun (WGS) entry which is preliminary data.</text>
</comment>
<dbReference type="GO" id="GO:0019905">
    <property type="term" value="F:syntaxin binding"/>
    <property type="evidence" value="ECO:0007669"/>
    <property type="project" value="TreeGrafter"/>
</dbReference>
<feature type="region of interest" description="Disordered" evidence="3">
    <location>
        <begin position="443"/>
        <end position="484"/>
    </location>
</feature>
<dbReference type="InterPro" id="IPR036322">
    <property type="entry name" value="WD40_repeat_dom_sf"/>
</dbReference>
<dbReference type="PANTHER" id="PTHR10241:SF25">
    <property type="entry name" value="TOMOSYN, ISOFORM C"/>
    <property type="match status" value="1"/>
</dbReference>
<dbReference type="SUPFAM" id="SSF50978">
    <property type="entry name" value="WD40 repeat-like"/>
    <property type="match status" value="1"/>
</dbReference>
<evidence type="ECO:0000256" key="1">
    <source>
        <dbReference type="ARBA" id="ARBA00008070"/>
    </source>
</evidence>
<feature type="region of interest" description="Disordered" evidence="3">
    <location>
        <begin position="1066"/>
        <end position="1093"/>
    </location>
</feature>
<evidence type="ECO:0008006" key="6">
    <source>
        <dbReference type="Google" id="ProtNLM"/>
    </source>
</evidence>
<evidence type="ECO:0000313" key="4">
    <source>
        <dbReference type="EMBL" id="PVV04465.1"/>
    </source>
</evidence>
<dbReference type="CDD" id="cd15873">
    <property type="entry name" value="R-SNARE_STXBP5_6"/>
    <property type="match status" value="1"/>
</dbReference>
<feature type="region of interest" description="Disordered" evidence="3">
    <location>
        <begin position="588"/>
        <end position="679"/>
    </location>
</feature>
<accession>A0A2T9ZIP4</accession>
<evidence type="ECO:0000256" key="3">
    <source>
        <dbReference type="SAM" id="MobiDB-lite"/>
    </source>
</evidence>
<dbReference type="PANTHER" id="PTHR10241">
    <property type="entry name" value="LETHAL 2 GIANT LARVAE PROTEIN"/>
    <property type="match status" value="1"/>
</dbReference>
<keyword evidence="2" id="KW-0268">Exocytosis</keyword>
<dbReference type="GO" id="GO:0005096">
    <property type="term" value="F:GTPase activator activity"/>
    <property type="evidence" value="ECO:0007669"/>
    <property type="project" value="TreeGrafter"/>
</dbReference>
<dbReference type="OrthoDB" id="5567565at2759"/>
<dbReference type="GO" id="GO:0045159">
    <property type="term" value="F:myosin II binding"/>
    <property type="evidence" value="ECO:0007669"/>
    <property type="project" value="TreeGrafter"/>
</dbReference>
<reference evidence="4 5" key="1">
    <citation type="journal article" date="2018" name="MBio">
        <title>Comparative Genomics Reveals the Core Gene Toolbox for the Fungus-Insect Symbiosis.</title>
        <authorList>
            <person name="Wang Y."/>
            <person name="Stata M."/>
            <person name="Wang W."/>
            <person name="Stajich J.E."/>
            <person name="White M.M."/>
            <person name="Moncalvo J.M."/>
        </authorList>
    </citation>
    <scope>NUCLEOTIDE SEQUENCE [LARGE SCALE GENOMIC DNA]</scope>
    <source>
        <strain evidence="4 5">SC-DP-2</strain>
    </source>
</reference>
<dbReference type="InterPro" id="IPR015943">
    <property type="entry name" value="WD40/YVTN_repeat-like_dom_sf"/>
</dbReference>
<dbReference type="GO" id="GO:0005737">
    <property type="term" value="C:cytoplasm"/>
    <property type="evidence" value="ECO:0007669"/>
    <property type="project" value="TreeGrafter"/>
</dbReference>
<dbReference type="GO" id="GO:0005886">
    <property type="term" value="C:plasma membrane"/>
    <property type="evidence" value="ECO:0007669"/>
    <property type="project" value="TreeGrafter"/>
</dbReference>
<evidence type="ECO:0000313" key="5">
    <source>
        <dbReference type="Proteomes" id="UP000245609"/>
    </source>
</evidence>
<proteinExistence type="inferred from homology"/>
<dbReference type="Proteomes" id="UP000245609">
    <property type="component" value="Unassembled WGS sequence"/>
</dbReference>